<dbReference type="PANTHER" id="PTHR14097">
    <property type="entry name" value="OXIDOREDUCTASE HTATIP2"/>
    <property type="match status" value="1"/>
</dbReference>
<dbReference type="Gene3D" id="3.40.50.720">
    <property type="entry name" value="NAD(P)-binding Rossmann-like Domain"/>
    <property type="match status" value="1"/>
</dbReference>
<dbReference type="Proteomes" id="UP000660729">
    <property type="component" value="Unassembled WGS sequence"/>
</dbReference>
<dbReference type="InterPro" id="IPR036291">
    <property type="entry name" value="NAD(P)-bd_dom_sf"/>
</dbReference>
<protein>
    <submittedName>
        <fullName evidence="1">Leucinostatins biosynthesis cluster protein T</fullName>
    </submittedName>
</protein>
<dbReference type="OrthoDB" id="9975943at2759"/>
<evidence type="ECO:0000313" key="2">
    <source>
        <dbReference type="Proteomes" id="UP000660729"/>
    </source>
</evidence>
<accession>A0A8H6RMV0</accession>
<name>A0A8H6RMV0_9PEZI</name>
<keyword evidence="2" id="KW-1185">Reference proteome</keyword>
<proteinExistence type="predicted"/>
<dbReference type="EMBL" id="JABCIY010000070">
    <property type="protein sequence ID" value="KAF7193877.1"/>
    <property type="molecule type" value="Genomic_DNA"/>
</dbReference>
<dbReference type="AlphaFoldDB" id="A0A8H6RMV0"/>
<sequence length="241" mass="25994">MAHIILTGATGTAGAGILSYALTSPAISKISILSRRAVKLANDQPKAQVIIHNDFKVYSPEVLAQLKDAKACIWAQGKSSMGMSEQDYTELTLDYPLAAAKAFAGLGPQFNFVYMSGEGANAEKETGQLFARVKGRAERELLKLQEQEPSLRVYNIRPGGIHPEGNYLAERTPTMTDKGIRWLGAAFEKVYKSVVISTDSLAKASVKLAIGNGEPIPPGKGIEYDGRLIKNTALRRLAETG</sequence>
<dbReference type="SUPFAM" id="SSF51735">
    <property type="entry name" value="NAD(P)-binding Rossmann-fold domains"/>
    <property type="match status" value="1"/>
</dbReference>
<dbReference type="PANTHER" id="PTHR14097:SF8">
    <property type="entry name" value="NAD(P)-BINDING DOMAIN-CONTAINING PROTEIN"/>
    <property type="match status" value="1"/>
</dbReference>
<organism evidence="1 2">
    <name type="scientific">Pseudocercospora fuligena</name>
    <dbReference type="NCBI Taxonomy" id="685502"/>
    <lineage>
        <taxon>Eukaryota</taxon>
        <taxon>Fungi</taxon>
        <taxon>Dikarya</taxon>
        <taxon>Ascomycota</taxon>
        <taxon>Pezizomycotina</taxon>
        <taxon>Dothideomycetes</taxon>
        <taxon>Dothideomycetidae</taxon>
        <taxon>Mycosphaerellales</taxon>
        <taxon>Mycosphaerellaceae</taxon>
        <taxon>Pseudocercospora</taxon>
    </lineage>
</organism>
<evidence type="ECO:0000313" key="1">
    <source>
        <dbReference type="EMBL" id="KAF7193877.1"/>
    </source>
</evidence>
<reference evidence="1" key="1">
    <citation type="submission" date="2020-04" db="EMBL/GenBank/DDBJ databases">
        <title>Draft genome resource of the tomato pathogen Pseudocercospora fuligena.</title>
        <authorList>
            <person name="Zaccaron A."/>
        </authorList>
    </citation>
    <scope>NUCLEOTIDE SEQUENCE</scope>
    <source>
        <strain evidence="1">PF001</strain>
    </source>
</reference>
<gene>
    <name evidence="1" type="ORF">HII31_04767</name>
</gene>
<comment type="caution">
    <text evidence="1">The sequence shown here is derived from an EMBL/GenBank/DDBJ whole genome shotgun (WGS) entry which is preliminary data.</text>
</comment>